<comment type="caution">
    <text evidence="1">The sequence shown here is derived from an EMBL/GenBank/DDBJ whole genome shotgun (WGS) entry which is preliminary data.</text>
</comment>
<reference evidence="2" key="1">
    <citation type="journal article" date="2017" name="Nat. Microbiol.">
        <title>Global analysis of biosynthetic gene clusters reveals vast potential of secondary metabolite production in Penicillium species.</title>
        <authorList>
            <person name="Nielsen J.C."/>
            <person name="Grijseels S."/>
            <person name="Prigent S."/>
            <person name="Ji B."/>
            <person name="Dainat J."/>
            <person name="Nielsen K.F."/>
            <person name="Frisvad J.C."/>
            <person name="Workman M."/>
            <person name="Nielsen J."/>
        </authorList>
    </citation>
    <scope>NUCLEOTIDE SEQUENCE [LARGE SCALE GENOMIC DNA]</scope>
    <source>
        <strain evidence="2">IBT 14082</strain>
    </source>
</reference>
<dbReference type="Proteomes" id="UP000191342">
    <property type="component" value="Unassembled WGS sequence"/>
</dbReference>
<protein>
    <submittedName>
        <fullName evidence="1">Uncharacterized protein</fullName>
    </submittedName>
</protein>
<keyword evidence="2" id="KW-1185">Reference proteome</keyword>
<dbReference type="OrthoDB" id="5364171at2759"/>
<evidence type="ECO:0000313" key="1">
    <source>
        <dbReference type="EMBL" id="OQE13095.1"/>
    </source>
</evidence>
<sequence>MVYHVYLNWTGNQYNGREILVFPNRQYADEFYNRCVTTTAPGTVNPLSDVVRYSPQFWTFHAATAESRPYFFIDSNAKDLMATTMAARINGYDNNHATGAMPVIPNDATSNVEYVSGGVYYIRTKTTPHLYWSVRDGNNGFITLDTRKATKFRINRDDSGKPSPAPENDRRVLERKDDVQLHALSSSGSHNIGVIGQSVSVNATSFRFSFGSFYNGDFGADWDEKPNYTANPTLAYKVEYVGEEWELVN</sequence>
<dbReference type="AlphaFoldDB" id="A0A1V6SGD8"/>
<dbReference type="EMBL" id="MLQL01000054">
    <property type="protein sequence ID" value="OQE13095.1"/>
    <property type="molecule type" value="Genomic_DNA"/>
</dbReference>
<proteinExistence type="predicted"/>
<accession>A0A1V6SGD8</accession>
<gene>
    <name evidence="1" type="ORF">PENFLA_c054G10199</name>
</gene>
<evidence type="ECO:0000313" key="2">
    <source>
        <dbReference type="Proteomes" id="UP000191342"/>
    </source>
</evidence>
<organism evidence="1 2">
    <name type="scientific">Penicillium flavigenum</name>
    <dbReference type="NCBI Taxonomy" id="254877"/>
    <lineage>
        <taxon>Eukaryota</taxon>
        <taxon>Fungi</taxon>
        <taxon>Dikarya</taxon>
        <taxon>Ascomycota</taxon>
        <taxon>Pezizomycotina</taxon>
        <taxon>Eurotiomycetes</taxon>
        <taxon>Eurotiomycetidae</taxon>
        <taxon>Eurotiales</taxon>
        <taxon>Aspergillaceae</taxon>
        <taxon>Penicillium</taxon>
    </lineage>
</organism>
<name>A0A1V6SGD8_9EURO</name>